<comment type="caution">
    <text evidence="2">The sequence shown here is derived from an EMBL/GenBank/DDBJ whole genome shotgun (WGS) entry which is preliminary data.</text>
</comment>
<name>A0AAW2CUP0_9ROSI</name>
<dbReference type="AlphaFoldDB" id="A0AAW2CUP0"/>
<dbReference type="Proteomes" id="UP001459277">
    <property type="component" value="Unassembled WGS sequence"/>
</dbReference>
<evidence type="ECO:0000313" key="3">
    <source>
        <dbReference type="Proteomes" id="UP001459277"/>
    </source>
</evidence>
<proteinExistence type="predicted"/>
<sequence>MELFKSDHCSVSLADWNPPFWHSYLNEEEAASVDIMVTVEEISAGLWGLKPYKAPSPDGLHVRFFQCFWLVVGDSVKNEMVTKIIVARIQSFLSKLVSPFQPAFVPGRKGMDNAIIVQEIIHTMARKKGNGRVMVIKLDLEKAYDRLEWSFIRDTLKLFRIPNNLISLIMSCISSSAISILFNWGALEAYQPSRGIQQDRKNCIAIRDVLDTFCSFSGQKISEEKSWVYFSPNVEQNVREELSEVLGFRSTLALGKYLGFFIKHKGTPQDFGFIINRVQSKLAGWKENLLSFAGRIVLTQSVTSTIPNYTREELSEVLGFRSTLALGKYLGFFIKHKGTPQDFGFIINRIQSKLAGWKENLLSFAGRIVLTQSVTSTIPNYTMQCVALPPKILKGIDRLNMNFLRGSSDSKKKLHLIG</sequence>
<dbReference type="InterPro" id="IPR000477">
    <property type="entry name" value="RT_dom"/>
</dbReference>
<dbReference type="Pfam" id="PF00078">
    <property type="entry name" value="RVT_1"/>
    <property type="match status" value="1"/>
</dbReference>
<dbReference type="PANTHER" id="PTHR33116:SF86">
    <property type="entry name" value="REVERSE TRANSCRIPTASE DOMAIN-CONTAINING PROTEIN"/>
    <property type="match status" value="1"/>
</dbReference>
<accession>A0AAW2CUP0</accession>
<reference evidence="2 3" key="1">
    <citation type="submission" date="2024-01" db="EMBL/GenBank/DDBJ databases">
        <title>A telomere-to-telomere, gap-free genome of sweet tea (Lithocarpus litseifolius).</title>
        <authorList>
            <person name="Zhou J."/>
        </authorList>
    </citation>
    <scope>NUCLEOTIDE SEQUENCE [LARGE SCALE GENOMIC DNA]</scope>
    <source>
        <strain evidence="2">Zhou-2022a</strain>
        <tissue evidence="2">Leaf</tissue>
    </source>
</reference>
<organism evidence="2 3">
    <name type="scientific">Lithocarpus litseifolius</name>
    <dbReference type="NCBI Taxonomy" id="425828"/>
    <lineage>
        <taxon>Eukaryota</taxon>
        <taxon>Viridiplantae</taxon>
        <taxon>Streptophyta</taxon>
        <taxon>Embryophyta</taxon>
        <taxon>Tracheophyta</taxon>
        <taxon>Spermatophyta</taxon>
        <taxon>Magnoliopsida</taxon>
        <taxon>eudicotyledons</taxon>
        <taxon>Gunneridae</taxon>
        <taxon>Pentapetalae</taxon>
        <taxon>rosids</taxon>
        <taxon>fabids</taxon>
        <taxon>Fagales</taxon>
        <taxon>Fagaceae</taxon>
        <taxon>Lithocarpus</taxon>
    </lineage>
</organism>
<keyword evidence="3" id="KW-1185">Reference proteome</keyword>
<gene>
    <name evidence="2" type="ORF">SO802_015024</name>
</gene>
<feature type="domain" description="Reverse transcriptase" evidence="1">
    <location>
        <begin position="81"/>
        <end position="194"/>
    </location>
</feature>
<protein>
    <recommendedName>
        <fullName evidence="1">Reverse transcriptase domain-containing protein</fullName>
    </recommendedName>
</protein>
<dbReference type="EMBL" id="JAZDWU010000005">
    <property type="protein sequence ID" value="KAL0001243.1"/>
    <property type="molecule type" value="Genomic_DNA"/>
</dbReference>
<dbReference type="PANTHER" id="PTHR33116">
    <property type="entry name" value="REVERSE TRANSCRIPTASE ZINC-BINDING DOMAIN-CONTAINING PROTEIN-RELATED-RELATED"/>
    <property type="match status" value="1"/>
</dbReference>
<evidence type="ECO:0000259" key="1">
    <source>
        <dbReference type="Pfam" id="PF00078"/>
    </source>
</evidence>
<evidence type="ECO:0000313" key="2">
    <source>
        <dbReference type="EMBL" id="KAL0001243.1"/>
    </source>
</evidence>